<reference evidence="2" key="1">
    <citation type="journal article" date="2018" name="DNA Res.">
        <title>Multiple hybrid de novo genome assembly of finger millet, an orphan allotetraploid crop.</title>
        <authorList>
            <person name="Hatakeyama M."/>
            <person name="Aluri S."/>
            <person name="Balachadran M.T."/>
            <person name="Sivarajan S.R."/>
            <person name="Patrignani A."/>
            <person name="Gruter S."/>
            <person name="Poveda L."/>
            <person name="Shimizu-Inatsugi R."/>
            <person name="Baeten J."/>
            <person name="Francoijs K.J."/>
            <person name="Nataraja K.N."/>
            <person name="Reddy Y.A.N."/>
            <person name="Phadnis S."/>
            <person name="Ravikumar R.L."/>
            <person name="Schlapbach R."/>
            <person name="Sreeman S.M."/>
            <person name="Shimizu K.K."/>
        </authorList>
    </citation>
    <scope>NUCLEOTIDE SEQUENCE</scope>
</reference>
<dbReference type="EMBL" id="BQKI01000073">
    <property type="protein sequence ID" value="GJN18597.1"/>
    <property type="molecule type" value="Genomic_DNA"/>
</dbReference>
<evidence type="ECO:0000256" key="1">
    <source>
        <dbReference type="SAM" id="MobiDB-lite"/>
    </source>
</evidence>
<proteinExistence type="predicted"/>
<dbReference type="Proteomes" id="UP001054889">
    <property type="component" value="Unassembled WGS sequence"/>
</dbReference>
<protein>
    <submittedName>
        <fullName evidence="2">Uncharacterized protein</fullName>
    </submittedName>
</protein>
<name>A0AAV5E816_ELECO</name>
<feature type="region of interest" description="Disordered" evidence="1">
    <location>
        <begin position="89"/>
        <end position="110"/>
    </location>
</feature>
<reference evidence="2" key="2">
    <citation type="submission" date="2021-12" db="EMBL/GenBank/DDBJ databases">
        <title>Resequencing data analysis of finger millet.</title>
        <authorList>
            <person name="Hatakeyama M."/>
            <person name="Aluri S."/>
            <person name="Balachadran M.T."/>
            <person name="Sivarajan S.R."/>
            <person name="Poveda L."/>
            <person name="Shimizu-Inatsugi R."/>
            <person name="Schlapbach R."/>
            <person name="Sreeman S.M."/>
            <person name="Shimizu K.K."/>
        </authorList>
    </citation>
    <scope>NUCLEOTIDE SEQUENCE</scope>
</reference>
<feature type="compositionally biased region" description="Polar residues" evidence="1">
    <location>
        <begin position="93"/>
        <end position="110"/>
    </location>
</feature>
<keyword evidence="3" id="KW-1185">Reference proteome</keyword>
<organism evidence="2 3">
    <name type="scientific">Eleusine coracana subsp. coracana</name>
    <dbReference type="NCBI Taxonomy" id="191504"/>
    <lineage>
        <taxon>Eukaryota</taxon>
        <taxon>Viridiplantae</taxon>
        <taxon>Streptophyta</taxon>
        <taxon>Embryophyta</taxon>
        <taxon>Tracheophyta</taxon>
        <taxon>Spermatophyta</taxon>
        <taxon>Magnoliopsida</taxon>
        <taxon>Liliopsida</taxon>
        <taxon>Poales</taxon>
        <taxon>Poaceae</taxon>
        <taxon>PACMAD clade</taxon>
        <taxon>Chloridoideae</taxon>
        <taxon>Cynodonteae</taxon>
        <taxon>Eleusininae</taxon>
        <taxon>Eleusine</taxon>
    </lineage>
</organism>
<sequence>MQEIDSSFCRYRLQRKICIVLHLPAPKTFAPFLLPAPRTLCLHPLHPSSIATPTMVLLPVWGAGHLMPMLEAVRFLRLPVVDPPTDHHPQLQIDCSGQAQSSSTLRAPAS</sequence>
<accession>A0AAV5E816</accession>
<comment type="caution">
    <text evidence="2">The sequence shown here is derived from an EMBL/GenBank/DDBJ whole genome shotgun (WGS) entry which is preliminary data.</text>
</comment>
<evidence type="ECO:0000313" key="2">
    <source>
        <dbReference type="EMBL" id="GJN18597.1"/>
    </source>
</evidence>
<dbReference type="AlphaFoldDB" id="A0AAV5E816"/>
<gene>
    <name evidence="2" type="primary">gb05771</name>
    <name evidence="2" type="ORF">PR202_gb05771</name>
</gene>
<evidence type="ECO:0000313" key="3">
    <source>
        <dbReference type="Proteomes" id="UP001054889"/>
    </source>
</evidence>